<keyword evidence="2" id="KW-1185">Reference proteome</keyword>
<protein>
    <submittedName>
        <fullName evidence="1">Uncharacterized protein</fullName>
    </submittedName>
</protein>
<name>A0A4C2A0K0_EUMVA</name>
<dbReference type="AlphaFoldDB" id="A0A4C2A0K0"/>
<organism evidence="1 2">
    <name type="scientific">Eumeta variegata</name>
    <name type="common">Bagworm moth</name>
    <name type="synonym">Eumeta japonica</name>
    <dbReference type="NCBI Taxonomy" id="151549"/>
    <lineage>
        <taxon>Eukaryota</taxon>
        <taxon>Metazoa</taxon>
        <taxon>Ecdysozoa</taxon>
        <taxon>Arthropoda</taxon>
        <taxon>Hexapoda</taxon>
        <taxon>Insecta</taxon>
        <taxon>Pterygota</taxon>
        <taxon>Neoptera</taxon>
        <taxon>Endopterygota</taxon>
        <taxon>Lepidoptera</taxon>
        <taxon>Glossata</taxon>
        <taxon>Ditrysia</taxon>
        <taxon>Tineoidea</taxon>
        <taxon>Psychidae</taxon>
        <taxon>Oiketicinae</taxon>
        <taxon>Eumeta</taxon>
    </lineage>
</organism>
<gene>
    <name evidence="1" type="ORF">EVAR_67506_1</name>
</gene>
<dbReference type="EMBL" id="BGZK01002310">
    <property type="protein sequence ID" value="GBP92794.1"/>
    <property type="molecule type" value="Genomic_DNA"/>
</dbReference>
<evidence type="ECO:0000313" key="1">
    <source>
        <dbReference type="EMBL" id="GBP92794.1"/>
    </source>
</evidence>
<proteinExistence type="predicted"/>
<reference evidence="1 2" key="1">
    <citation type="journal article" date="2019" name="Commun. Biol.">
        <title>The bagworm genome reveals a unique fibroin gene that provides high tensile strength.</title>
        <authorList>
            <person name="Kono N."/>
            <person name="Nakamura H."/>
            <person name="Ohtoshi R."/>
            <person name="Tomita M."/>
            <person name="Numata K."/>
            <person name="Arakawa K."/>
        </authorList>
    </citation>
    <scope>NUCLEOTIDE SEQUENCE [LARGE SCALE GENOMIC DNA]</scope>
</reference>
<sequence>MHVRLVYFSCFHGVTSYGISLWGNAAYIDRIFPTEKLGPFGRLTSGDPAYLIEILLDYINIRNSYRGLSMPHVRFRLHVQNLLLYKFLIEMKPIFGNCPVTGLSGSNFKSGRIPDKKRVSGRIPDFK</sequence>
<accession>A0A4C2A0K0</accession>
<evidence type="ECO:0000313" key="2">
    <source>
        <dbReference type="Proteomes" id="UP000299102"/>
    </source>
</evidence>
<dbReference type="Proteomes" id="UP000299102">
    <property type="component" value="Unassembled WGS sequence"/>
</dbReference>
<comment type="caution">
    <text evidence="1">The sequence shown here is derived from an EMBL/GenBank/DDBJ whole genome shotgun (WGS) entry which is preliminary data.</text>
</comment>